<feature type="binding site" evidence="8">
    <location>
        <position position="664"/>
    </location>
    <ligand>
        <name>AMP</name>
        <dbReference type="ChEBI" id="CHEBI:456215"/>
    </ligand>
</feature>
<keyword evidence="3 9" id="KW-0479">Metal-binding</keyword>
<feature type="binding site" evidence="9">
    <location>
        <position position="613"/>
    </location>
    <ligand>
        <name>Zn(2+)</name>
        <dbReference type="ChEBI" id="CHEBI:29105"/>
        <label>1</label>
    </ligand>
</feature>
<evidence type="ECO:0000313" key="14">
    <source>
        <dbReference type="EMBL" id="CAI2383946.1"/>
    </source>
</evidence>
<dbReference type="SUPFAM" id="SSF109604">
    <property type="entry name" value="HD-domain/PDEase-like"/>
    <property type="match status" value="1"/>
</dbReference>
<evidence type="ECO:0000256" key="1">
    <source>
        <dbReference type="ARBA" id="ARBA00004141"/>
    </source>
</evidence>
<feature type="binding site" evidence="9">
    <location>
        <position position="500"/>
    </location>
    <ligand>
        <name>Zn(2+)</name>
        <dbReference type="ChEBI" id="CHEBI:29105"/>
        <label>1</label>
    </ligand>
</feature>
<sequence>MFRNNLIIVDKNPVSVDSSGSKNFGNGNNADREIMNGHHGRTESEDQKECSTGFIHNKNFKAAESLSNTILAKKLDKERPQYYGGDESYESQDNHFDIDNLPEHPKRGHCAHQNCNTPENEGGESMNYYISMTEEELESHGITGCRKKLAVFLQDLGVGYISSSIIILYALYILVWLAIESEFYESNTTVVVLEIIELVTLCIFSLEIFSFLLSFGLKLYFKDLLNLCEIMVVIALITAIVLDLVDRDDFRVKGLFRCLRVTLVFLRLRIMIVFYFGRRKTNSKIGAISNVDKIKDILKSLKRRVENPEHKSEITFCLRMLTSEEPQSPSDNNIPNENMKKVENKQDSLSWARNNSLKMNSARGLLEKRRNFKDRLSNSKIMKEIGINSKVKDILRDVDQLSFDIFALSRETSGNEMVVCSTYIMEKHNLFEECMIDPKTFCRFISSIQSGYHDIAYHNKIHGMDVGRLAYYYCTNCDLMSKAQLEVSDLAALVIGGSIHDFEHLGWNNAYLIETQHDWAVTYNDISVCENHHVAAAYDLIQNKPGCNIFENMNLEDFKNWRKMITKMIIATDMALHFDYVKNFKNLFNEEQIDLSKRDNKIFISSMCLHVSDLTNPTKLWDESYKWTLLVYEEFFVQGDHEKELGLPVGDLNDRKCINLAKSQCGFIDFIVQPTFETFTLLLPKAQSHVDQVKANREKWNSMIKECDKLRENGNFLMKEFMKTEQEEVDDDSYKKDMEDNKRTADVPDKY</sequence>
<feature type="binding site" evidence="9">
    <location>
        <position position="501"/>
    </location>
    <ligand>
        <name>Zn(2+)</name>
        <dbReference type="ChEBI" id="CHEBI:29105"/>
        <label>2</label>
    </ligand>
</feature>
<name>A0AAD2D8W7_EUPCR</name>
<evidence type="ECO:0000313" key="15">
    <source>
        <dbReference type="Proteomes" id="UP001295684"/>
    </source>
</evidence>
<accession>A0AAD2D8W7</accession>
<dbReference type="InterPro" id="IPR027359">
    <property type="entry name" value="Volt_channel_dom_sf"/>
</dbReference>
<feature type="region of interest" description="Disordered" evidence="11">
    <location>
        <begin position="728"/>
        <end position="751"/>
    </location>
</feature>
<feature type="binding site" evidence="8">
    <location>
        <begin position="458"/>
        <end position="462"/>
    </location>
    <ligand>
        <name>AMP</name>
        <dbReference type="ChEBI" id="CHEBI:456215"/>
    </ligand>
</feature>
<keyword evidence="4 10" id="KW-0378">Hydrolase</keyword>
<evidence type="ECO:0000256" key="2">
    <source>
        <dbReference type="ARBA" id="ARBA00022692"/>
    </source>
</evidence>
<comment type="caution">
    <text evidence="14">The sequence shown here is derived from an EMBL/GenBank/DDBJ whole genome shotgun (WGS) entry which is preliminary data.</text>
</comment>
<feature type="transmembrane region" description="Helical" evidence="12">
    <location>
        <begin position="156"/>
        <end position="179"/>
    </location>
</feature>
<keyword evidence="5 12" id="KW-1133">Transmembrane helix</keyword>
<feature type="binding site" evidence="8">
    <location>
        <position position="613"/>
    </location>
    <ligand>
        <name>AMP</name>
        <dbReference type="ChEBI" id="CHEBI:456215"/>
    </ligand>
</feature>
<reference evidence="14" key="1">
    <citation type="submission" date="2023-07" db="EMBL/GenBank/DDBJ databases">
        <authorList>
            <consortium name="AG Swart"/>
            <person name="Singh M."/>
            <person name="Singh A."/>
            <person name="Seah K."/>
            <person name="Emmerich C."/>
        </authorList>
    </citation>
    <scope>NUCLEOTIDE SEQUENCE</scope>
    <source>
        <strain evidence="14">DP1</strain>
    </source>
</reference>
<dbReference type="AlphaFoldDB" id="A0AAD2D8W7"/>
<feature type="domain" description="PDEase" evidence="13">
    <location>
        <begin position="383"/>
        <end position="707"/>
    </location>
</feature>
<dbReference type="GO" id="GO:0016020">
    <property type="term" value="C:membrane"/>
    <property type="evidence" value="ECO:0007669"/>
    <property type="project" value="UniProtKB-SubCell"/>
</dbReference>
<dbReference type="EC" id="3.1.4.-" evidence="10"/>
<comment type="subcellular location">
    <subcellularLocation>
        <location evidence="1">Membrane</location>
        <topology evidence="1">Multi-pass membrane protein</topology>
    </subcellularLocation>
</comment>
<evidence type="ECO:0000256" key="5">
    <source>
        <dbReference type="ARBA" id="ARBA00022989"/>
    </source>
</evidence>
<evidence type="ECO:0000256" key="7">
    <source>
        <dbReference type="PIRSR" id="PIRSR623088-1"/>
    </source>
</evidence>
<keyword evidence="6 12" id="KW-0472">Membrane</keyword>
<feature type="binding site" evidence="8">
    <location>
        <position position="501"/>
    </location>
    <ligand>
        <name>AMP</name>
        <dbReference type="ChEBI" id="CHEBI:456215"/>
    </ligand>
</feature>
<dbReference type="GO" id="GO:0005216">
    <property type="term" value="F:monoatomic ion channel activity"/>
    <property type="evidence" value="ECO:0007669"/>
    <property type="project" value="InterPro"/>
</dbReference>
<feature type="region of interest" description="Disordered" evidence="11">
    <location>
        <begin position="17"/>
        <end position="45"/>
    </location>
</feature>
<dbReference type="SUPFAM" id="SSF81324">
    <property type="entry name" value="Voltage-gated potassium channels"/>
    <property type="match status" value="1"/>
</dbReference>
<dbReference type="InterPro" id="IPR036971">
    <property type="entry name" value="PDEase_catalytic_dom_sf"/>
</dbReference>
<evidence type="ECO:0000256" key="10">
    <source>
        <dbReference type="RuleBase" id="RU363067"/>
    </source>
</evidence>
<dbReference type="PROSITE" id="PS00126">
    <property type="entry name" value="PDEASE_I_1"/>
    <property type="match status" value="1"/>
</dbReference>
<dbReference type="Proteomes" id="UP001295684">
    <property type="component" value="Unassembled WGS sequence"/>
</dbReference>
<evidence type="ECO:0000256" key="4">
    <source>
        <dbReference type="ARBA" id="ARBA00022801"/>
    </source>
</evidence>
<dbReference type="PRINTS" id="PR00387">
    <property type="entry name" value="PDIESTERASE1"/>
</dbReference>
<dbReference type="GO" id="GO:0046872">
    <property type="term" value="F:metal ion binding"/>
    <property type="evidence" value="ECO:0007669"/>
    <property type="project" value="UniProtKB-KW"/>
</dbReference>
<dbReference type="InterPro" id="IPR002073">
    <property type="entry name" value="PDEase_catalytic_dom"/>
</dbReference>
<keyword evidence="2 12" id="KW-0812">Transmembrane</keyword>
<evidence type="ECO:0000256" key="11">
    <source>
        <dbReference type="SAM" id="MobiDB-lite"/>
    </source>
</evidence>
<keyword evidence="15" id="KW-1185">Reference proteome</keyword>
<dbReference type="PROSITE" id="PS51845">
    <property type="entry name" value="PDEASE_I_2"/>
    <property type="match status" value="1"/>
</dbReference>
<dbReference type="GO" id="GO:0004114">
    <property type="term" value="F:3',5'-cyclic-nucleotide phosphodiesterase activity"/>
    <property type="evidence" value="ECO:0007669"/>
    <property type="project" value="InterPro"/>
</dbReference>
<dbReference type="InterPro" id="IPR005821">
    <property type="entry name" value="Ion_trans_dom"/>
</dbReference>
<evidence type="ECO:0000256" key="8">
    <source>
        <dbReference type="PIRSR" id="PIRSR623088-2"/>
    </source>
</evidence>
<dbReference type="Gene3D" id="1.10.1300.10">
    <property type="entry name" value="3'5'-cyclic nucleotide phosphodiesterase, catalytic domain"/>
    <property type="match status" value="1"/>
</dbReference>
<dbReference type="Pfam" id="PF00520">
    <property type="entry name" value="Ion_trans"/>
    <property type="match status" value="1"/>
</dbReference>
<evidence type="ECO:0000256" key="9">
    <source>
        <dbReference type="PIRSR" id="PIRSR623088-3"/>
    </source>
</evidence>
<gene>
    <name evidence="14" type="ORF">ECRASSUSDP1_LOCUS25464</name>
</gene>
<feature type="active site" description="Proton donor" evidence="7">
    <location>
        <position position="458"/>
    </location>
</feature>
<feature type="transmembrane region" description="Helical" evidence="12">
    <location>
        <begin position="191"/>
        <end position="212"/>
    </location>
</feature>
<proteinExistence type="inferred from homology"/>
<feature type="binding site" evidence="9">
    <location>
        <position position="501"/>
    </location>
    <ligand>
        <name>Zn(2+)</name>
        <dbReference type="ChEBI" id="CHEBI:29105"/>
        <label>1</label>
    </ligand>
</feature>
<feature type="compositionally biased region" description="Basic and acidic residues" evidence="11">
    <location>
        <begin position="30"/>
        <end position="45"/>
    </location>
</feature>
<dbReference type="Pfam" id="PF00233">
    <property type="entry name" value="PDEase_I"/>
    <property type="match status" value="1"/>
</dbReference>
<dbReference type="Gene3D" id="1.20.120.350">
    <property type="entry name" value="Voltage-gated potassium channels. Chain C"/>
    <property type="match status" value="1"/>
</dbReference>
<comment type="cofactor">
    <cofactor evidence="10">
        <name>a divalent metal cation</name>
        <dbReference type="ChEBI" id="CHEBI:60240"/>
    </cofactor>
    <text evidence="10">Binds 2 divalent metal cations per subunit. Site 1 may preferentially bind zinc ions, while site 2 has a preference for magnesium and/or manganese ions.</text>
</comment>
<dbReference type="PANTHER" id="PTHR11347">
    <property type="entry name" value="CYCLIC NUCLEOTIDE PHOSPHODIESTERASE"/>
    <property type="match status" value="1"/>
</dbReference>
<comment type="similarity">
    <text evidence="10">Belongs to the cyclic nucleotide phosphodiesterase family.</text>
</comment>
<evidence type="ECO:0000256" key="6">
    <source>
        <dbReference type="ARBA" id="ARBA00023136"/>
    </source>
</evidence>
<feature type="binding site" evidence="9">
    <location>
        <position position="462"/>
    </location>
    <ligand>
        <name>Zn(2+)</name>
        <dbReference type="ChEBI" id="CHEBI:29105"/>
        <label>1</label>
    </ligand>
</feature>
<dbReference type="EMBL" id="CAMPGE010026252">
    <property type="protein sequence ID" value="CAI2383946.1"/>
    <property type="molecule type" value="Genomic_DNA"/>
</dbReference>
<organism evidence="14 15">
    <name type="scientific">Euplotes crassus</name>
    <dbReference type="NCBI Taxonomy" id="5936"/>
    <lineage>
        <taxon>Eukaryota</taxon>
        <taxon>Sar</taxon>
        <taxon>Alveolata</taxon>
        <taxon>Ciliophora</taxon>
        <taxon>Intramacronucleata</taxon>
        <taxon>Spirotrichea</taxon>
        <taxon>Hypotrichia</taxon>
        <taxon>Euplotida</taxon>
        <taxon>Euplotidae</taxon>
        <taxon>Moneuplotes</taxon>
    </lineage>
</organism>
<dbReference type="InterPro" id="IPR023088">
    <property type="entry name" value="PDEase"/>
</dbReference>
<protein>
    <recommendedName>
        <fullName evidence="10">Phosphodiesterase</fullName>
        <ecNumber evidence="10">3.1.4.-</ecNumber>
    </recommendedName>
</protein>
<evidence type="ECO:0000259" key="13">
    <source>
        <dbReference type="PROSITE" id="PS51845"/>
    </source>
</evidence>
<evidence type="ECO:0000256" key="3">
    <source>
        <dbReference type="ARBA" id="ARBA00022723"/>
    </source>
</evidence>
<feature type="compositionally biased region" description="Low complexity" evidence="11">
    <location>
        <begin position="18"/>
        <end position="29"/>
    </location>
</feature>
<evidence type="ECO:0000256" key="12">
    <source>
        <dbReference type="SAM" id="Phobius"/>
    </source>
</evidence>
<dbReference type="GO" id="GO:0007165">
    <property type="term" value="P:signal transduction"/>
    <property type="evidence" value="ECO:0007669"/>
    <property type="project" value="InterPro"/>
</dbReference>
<dbReference type="InterPro" id="IPR023174">
    <property type="entry name" value="PDEase_CS"/>
</dbReference>
<feature type="transmembrane region" description="Helical" evidence="12">
    <location>
        <begin position="224"/>
        <end position="242"/>
    </location>
</feature>